<evidence type="ECO:0000256" key="8">
    <source>
        <dbReference type="ARBA" id="ARBA00046332"/>
    </source>
</evidence>
<keyword evidence="5" id="KW-0408">Iron</keyword>
<dbReference type="PANTHER" id="PTHR37424:SF1">
    <property type="entry name" value="BACTERIOFERRITIN-ASSOCIATED FERREDOXIN"/>
    <property type="match status" value="1"/>
</dbReference>
<dbReference type="RefSeq" id="WP_150040673.1">
    <property type="nucleotide sequence ID" value="NZ_OW485601.1"/>
</dbReference>
<keyword evidence="3" id="KW-0479">Metal-binding</keyword>
<organism evidence="11 12">
    <name type="scientific">Rhodovastum atsumiense</name>
    <dbReference type="NCBI Taxonomy" id="504468"/>
    <lineage>
        <taxon>Bacteria</taxon>
        <taxon>Pseudomonadati</taxon>
        <taxon>Pseudomonadota</taxon>
        <taxon>Alphaproteobacteria</taxon>
        <taxon>Acetobacterales</taxon>
        <taxon>Acetobacteraceae</taxon>
        <taxon>Rhodovastum</taxon>
    </lineage>
</organism>
<comment type="similarity">
    <text evidence="8">Belongs to the Bfd family.</text>
</comment>
<dbReference type="OrthoDB" id="7428628at2"/>
<dbReference type="Proteomes" id="UP000325255">
    <property type="component" value="Unassembled WGS sequence"/>
</dbReference>
<evidence type="ECO:0000313" key="11">
    <source>
        <dbReference type="EMBL" id="KAA5612301.1"/>
    </source>
</evidence>
<dbReference type="InterPro" id="IPR007419">
    <property type="entry name" value="BFD-like_2Fe2S-bd_dom"/>
</dbReference>
<evidence type="ECO:0000313" key="12">
    <source>
        <dbReference type="Proteomes" id="UP000325255"/>
    </source>
</evidence>
<evidence type="ECO:0000256" key="5">
    <source>
        <dbReference type="ARBA" id="ARBA00023004"/>
    </source>
</evidence>
<dbReference type="InterPro" id="IPR052371">
    <property type="entry name" value="BFD-associated_ferredoxin"/>
</dbReference>
<dbReference type="Gene3D" id="1.10.10.1100">
    <property type="entry name" value="BFD-like [2Fe-2S]-binding domain"/>
    <property type="match status" value="1"/>
</dbReference>
<keyword evidence="1" id="KW-0813">Transport</keyword>
<keyword evidence="6" id="KW-0411">Iron-sulfur</keyword>
<proteinExistence type="inferred from homology"/>
<dbReference type="GO" id="GO:0046872">
    <property type="term" value="F:metal ion binding"/>
    <property type="evidence" value="ECO:0007669"/>
    <property type="project" value="UniProtKB-KW"/>
</dbReference>
<dbReference type="Pfam" id="PF04324">
    <property type="entry name" value="Fer2_BFD"/>
    <property type="match status" value="1"/>
</dbReference>
<evidence type="ECO:0000259" key="10">
    <source>
        <dbReference type="Pfam" id="PF04324"/>
    </source>
</evidence>
<keyword evidence="2" id="KW-0001">2Fe-2S</keyword>
<evidence type="ECO:0000256" key="3">
    <source>
        <dbReference type="ARBA" id="ARBA00022723"/>
    </source>
</evidence>
<gene>
    <name evidence="11" type="ORF">F1189_10390</name>
</gene>
<dbReference type="GO" id="GO:0051537">
    <property type="term" value="F:2 iron, 2 sulfur cluster binding"/>
    <property type="evidence" value="ECO:0007669"/>
    <property type="project" value="UniProtKB-KW"/>
</dbReference>
<accession>A0A5M6IVQ1</accession>
<dbReference type="EMBL" id="VWPK01000013">
    <property type="protein sequence ID" value="KAA5612301.1"/>
    <property type="molecule type" value="Genomic_DNA"/>
</dbReference>
<evidence type="ECO:0000256" key="2">
    <source>
        <dbReference type="ARBA" id="ARBA00022714"/>
    </source>
</evidence>
<evidence type="ECO:0000256" key="9">
    <source>
        <dbReference type="SAM" id="MobiDB-lite"/>
    </source>
</evidence>
<dbReference type="AlphaFoldDB" id="A0A5M6IVQ1"/>
<evidence type="ECO:0000256" key="7">
    <source>
        <dbReference type="ARBA" id="ARBA00039386"/>
    </source>
</evidence>
<keyword evidence="12" id="KW-1185">Reference proteome</keyword>
<protein>
    <recommendedName>
        <fullName evidence="7">Bacterioferritin-associated ferredoxin</fullName>
    </recommendedName>
</protein>
<reference evidence="11 12" key="1">
    <citation type="submission" date="2019-09" db="EMBL/GenBank/DDBJ databases">
        <title>Genome sequence of Rhodovastum atsumiense, a diverse member of the Acetobacteraceae family of non-sulfur purple photosynthetic bacteria.</title>
        <authorList>
            <person name="Meyer T."/>
            <person name="Kyndt J."/>
        </authorList>
    </citation>
    <scope>NUCLEOTIDE SEQUENCE [LARGE SCALE GENOMIC DNA]</scope>
    <source>
        <strain evidence="11 12">DSM 21279</strain>
    </source>
</reference>
<name>A0A5M6IVQ1_9PROT</name>
<comment type="caution">
    <text evidence="11">The sequence shown here is derived from an EMBL/GenBank/DDBJ whole genome shotgun (WGS) entry which is preliminary data.</text>
</comment>
<feature type="domain" description="BFD-like [2Fe-2S]-binding" evidence="10">
    <location>
        <begin position="2"/>
        <end position="51"/>
    </location>
</feature>
<dbReference type="PANTHER" id="PTHR37424">
    <property type="entry name" value="BACTERIOFERRITIN-ASSOCIATED FERREDOXIN"/>
    <property type="match status" value="1"/>
</dbReference>
<feature type="compositionally biased region" description="Low complexity" evidence="9">
    <location>
        <begin position="64"/>
        <end position="78"/>
    </location>
</feature>
<evidence type="ECO:0000256" key="1">
    <source>
        <dbReference type="ARBA" id="ARBA00022448"/>
    </source>
</evidence>
<feature type="region of interest" description="Disordered" evidence="9">
    <location>
        <begin position="58"/>
        <end position="78"/>
    </location>
</feature>
<dbReference type="InterPro" id="IPR041854">
    <property type="entry name" value="BFD-like_2Fe2S-bd_dom_sf"/>
</dbReference>
<sequence>MYVCICNALTHADVAHATTVHGASRPGEVFHACKCRAKCGTCVSVLRELVQQALDATVTPSATPEPAGDAAAPLPAAA</sequence>
<keyword evidence="4" id="KW-0249">Electron transport</keyword>
<evidence type="ECO:0000256" key="4">
    <source>
        <dbReference type="ARBA" id="ARBA00022982"/>
    </source>
</evidence>
<evidence type="ECO:0000256" key="6">
    <source>
        <dbReference type="ARBA" id="ARBA00023014"/>
    </source>
</evidence>